<keyword evidence="3" id="KW-1185">Reference proteome</keyword>
<gene>
    <name evidence="2" type="ORF">IHQ72_32670</name>
</gene>
<accession>A0ABY5QX14</accession>
<protein>
    <recommendedName>
        <fullName evidence="4">Nodulation protein NopA</fullName>
    </recommendedName>
</protein>
<dbReference type="Proteomes" id="UP001058098">
    <property type="component" value="Chromosome"/>
</dbReference>
<sequence length="72" mass="7982">MSKIDGNGKSNNNKNIHNDKHSGSGKAGENEFKKQMEELESMSMEATARSVQLRTVMTNLQTIKKAADERVS</sequence>
<reference evidence="2" key="1">
    <citation type="submission" date="2020-09" db="EMBL/GenBank/DDBJ databases">
        <title>Rhizobia associated with sainfoin plants.</title>
        <authorList>
            <person name="Asharfi S."/>
            <person name="Kuzmanovic N."/>
            <person name="Bunk B."/>
            <person name="Sproeer C."/>
            <person name="Becker M."/>
            <person name="Thuenen T."/>
        </authorList>
    </citation>
    <scope>NUCLEOTIDE SEQUENCE</scope>
    <source>
        <strain evidence="2">OM4</strain>
    </source>
</reference>
<name>A0ABY5QX14_9HYPH</name>
<dbReference type="EMBL" id="CP062229">
    <property type="protein sequence ID" value="UVC15251.1"/>
    <property type="molecule type" value="Genomic_DNA"/>
</dbReference>
<evidence type="ECO:0000256" key="1">
    <source>
        <dbReference type="SAM" id="MobiDB-lite"/>
    </source>
</evidence>
<feature type="compositionally biased region" description="Basic and acidic residues" evidence="1">
    <location>
        <begin position="16"/>
        <end position="37"/>
    </location>
</feature>
<evidence type="ECO:0000313" key="2">
    <source>
        <dbReference type="EMBL" id="UVC15251.1"/>
    </source>
</evidence>
<organism evidence="2 3">
    <name type="scientific">Mesorhizobium onobrychidis</name>
    <dbReference type="NCBI Taxonomy" id="2775404"/>
    <lineage>
        <taxon>Bacteria</taxon>
        <taxon>Pseudomonadati</taxon>
        <taxon>Pseudomonadota</taxon>
        <taxon>Alphaproteobacteria</taxon>
        <taxon>Hyphomicrobiales</taxon>
        <taxon>Phyllobacteriaceae</taxon>
        <taxon>Mesorhizobium</taxon>
    </lineage>
</organism>
<feature type="region of interest" description="Disordered" evidence="1">
    <location>
        <begin position="1"/>
        <end position="47"/>
    </location>
</feature>
<evidence type="ECO:0000313" key="3">
    <source>
        <dbReference type="Proteomes" id="UP001058098"/>
    </source>
</evidence>
<feature type="compositionally biased region" description="Low complexity" evidence="1">
    <location>
        <begin position="1"/>
        <end position="15"/>
    </location>
</feature>
<evidence type="ECO:0008006" key="4">
    <source>
        <dbReference type="Google" id="ProtNLM"/>
    </source>
</evidence>
<dbReference type="RefSeq" id="WP_258119945.1">
    <property type="nucleotide sequence ID" value="NZ_CP062229.1"/>
</dbReference>
<proteinExistence type="predicted"/>